<evidence type="ECO:0000313" key="1">
    <source>
        <dbReference type="EMBL" id="MCI54477.1"/>
    </source>
</evidence>
<evidence type="ECO:0000313" key="2">
    <source>
        <dbReference type="Proteomes" id="UP000265520"/>
    </source>
</evidence>
<proteinExistence type="predicted"/>
<feature type="non-terminal residue" evidence="1">
    <location>
        <position position="45"/>
    </location>
</feature>
<dbReference type="AlphaFoldDB" id="A0A392T269"/>
<organism evidence="1 2">
    <name type="scientific">Trifolium medium</name>
    <dbReference type="NCBI Taxonomy" id="97028"/>
    <lineage>
        <taxon>Eukaryota</taxon>
        <taxon>Viridiplantae</taxon>
        <taxon>Streptophyta</taxon>
        <taxon>Embryophyta</taxon>
        <taxon>Tracheophyta</taxon>
        <taxon>Spermatophyta</taxon>
        <taxon>Magnoliopsida</taxon>
        <taxon>eudicotyledons</taxon>
        <taxon>Gunneridae</taxon>
        <taxon>Pentapetalae</taxon>
        <taxon>rosids</taxon>
        <taxon>fabids</taxon>
        <taxon>Fabales</taxon>
        <taxon>Fabaceae</taxon>
        <taxon>Papilionoideae</taxon>
        <taxon>50 kb inversion clade</taxon>
        <taxon>NPAAA clade</taxon>
        <taxon>Hologalegina</taxon>
        <taxon>IRL clade</taxon>
        <taxon>Trifolieae</taxon>
        <taxon>Trifolium</taxon>
    </lineage>
</organism>
<dbReference type="EMBL" id="LXQA010480025">
    <property type="protein sequence ID" value="MCI54477.1"/>
    <property type="molecule type" value="Genomic_DNA"/>
</dbReference>
<keyword evidence="2" id="KW-1185">Reference proteome</keyword>
<accession>A0A392T269</accession>
<comment type="caution">
    <text evidence="1">The sequence shown here is derived from an EMBL/GenBank/DDBJ whole genome shotgun (WGS) entry which is preliminary data.</text>
</comment>
<name>A0A392T269_9FABA</name>
<protein>
    <submittedName>
        <fullName evidence="1">Uncharacterized protein</fullName>
    </submittedName>
</protein>
<sequence length="45" mass="4865">MLPAQPTVAPTKTCGQLRPAPRQLLAAPTTVVHPEFSDFFVTEIS</sequence>
<dbReference type="Proteomes" id="UP000265520">
    <property type="component" value="Unassembled WGS sequence"/>
</dbReference>
<reference evidence="1 2" key="1">
    <citation type="journal article" date="2018" name="Front. Plant Sci.">
        <title>Red Clover (Trifolium pratense) and Zigzag Clover (T. medium) - A Picture of Genomic Similarities and Differences.</title>
        <authorList>
            <person name="Dluhosova J."/>
            <person name="Istvanek J."/>
            <person name="Nedelnik J."/>
            <person name="Repkova J."/>
        </authorList>
    </citation>
    <scope>NUCLEOTIDE SEQUENCE [LARGE SCALE GENOMIC DNA]</scope>
    <source>
        <strain evidence="2">cv. 10/8</strain>
        <tissue evidence="1">Leaf</tissue>
    </source>
</reference>